<dbReference type="EMBL" id="CM002924">
    <property type="protein sequence ID" value="KGN58099.1"/>
    <property type="molecule type" value="Genomic_DNA"/>
</dbReference>
<accession>A0A0A0LAY4</accession>
<evidence type="ECO:0000313" key="3">
    <source>
        <dbReference type="Proteomes" id="UP000029981"/>
    </source>
</evidence>
<gene>
    <name evidence="2" type="ORF">Csa_3G509945</name>
</gene>
<dbReference type="Gramene" id="KGN58099">
    <property type="protein sequence ID" value="KGN58099"/>
    <property type="gene ID" value="Csa_3G509945"/>
</dbReference>
<keyword evidence="1" id="KW-0472">Membrane</keyword>
<proteinExistence type="predicted"/>
<sequence>MELDGGDDGDEMRMMVPTKRRKNHPLPFPFSSFISSLFFSLNPLIIPILDLLLFTFCSEMVDSFTRRLIGVFTCSFGDDKSYVFGCSFEWMSEEARFS</sequence>
<reference evidence="2 3" key="1">
    <citation type="journal article" date="2009" name="Nat. Genet.">
        <title>The genome of the cucumber, Cucumis sativus L.</title>
        <authorList>
            <person name="Huang S."/>
            <person name="Li R."/>
            <person name="Zhang Z."/>
            <person name="Li L."/>
            <person name="Gu X."/>
            <person name="Fan W."/>
            <person name="Lucas W.J."/>
            <person name="Wang X."/>
            <person name="Xie B."/>
            <person name="Ni P."/>
            <person name="Ren Y."/>
            <person name="Zhu H."/>
            <person name="Li J."/>
            <person name="Lin K."/>
            <person name="Jin W."/>
            <person name="Fei Z."/>
            <person name="Li G."/>
            <person name="Staub J."/>
            <person name="Kilian A."/>
            <person name="van der Vossen E.A."/>
            <person name="Wu Y."/>
            <person name="Guo J."/>
            <person name="He J."/>
            <person name="Jia Z."/>
            <person name="Ren Y."/>
            <person name="Tian G."/>
            <person name="Lu Y."/>
            <person name="Ruan J."/>
            <person name="Qian W."/>
            <person name="Wang M."/>
            <person name="Huang Q."/>
            <person name="Li B."/>
            <person name="Xuan Z."/>
            <person name="Cao J."/>
            <person name="Asan"/>
            <person name="Wu Z."/>
            <person name="Zhang J."/>
            <person name="Cai Q."/>
            <person name="Bai Y."/>
            <person name="Zhao B."/>
            <person name="Han Y."/>
            <person name="Li Y."/>
            <person name="Li X."/>
            <person name="Wang S."/>
            <person name="Shi Q."/>
            <person name="Liu S."/>
            <person name="Cho W.K."/>
            <person name="Kim J.Y."/>
            <person name="Xu Y."/>
            <person name="Heller-Uszynska K."/>
            <person name="Miao H."/>
            <person name="Cheng Z."/>
            <person name="Zhang S."/>
            <person name="Wu J."/>
            <person name="Yang Y."/>
            <person name="Kang H."/>
            <person name="Li M."/>
            <person name="Liang H."/>
            <person name="Ren X."/>
            <person name="Shi Z."/>
            <person name="Wen M."/>
            <person name="Jian M."/>
            <person name="Yang H."/>
            <person name="Zhang G."/>
            <person name="Yang Z."/>
            <person name="Chen R."/>
            <person name="Liu S."/>
            <person name="Li J."/>
            <person name="Ma L."/>
            <person name="Liu H."/>
            <person name="Zhou Y."/>
            <person name="Zhao J."/>
            <person name="Fang X."/>
            <person name="Li G."/>
            <person name="Fang L."/>
            <person name="Li Y."/>
            <person name="Liu D."/>
            <person name="Zheng H."/>
            <person name="Zhang Y."/>
            <person name="Qin N."/>
            <person name="Li Z."/>
            <person name="Yang G."/>
            <person name="Yang S."/>
            <person name="Bolund L."/>
            <person name="Kristiansen K."/>
            <person name="Zheng H."/>
            <person name="Li S."/>
            <person name="Zhang X."/>
            <person name="Yang H."/>
            <person name="Wang J."/>
            <person name="Sun R."/>
            <person name="Zhang B."/>
            <person name="Jiang S."/>
            <person name="Wang J."/>
            <person name="Du Y."/>
            <person name="Li S."/>
        </authorList>
    </citation>
    <scope>NUCLEOTIDE SEQUENCE [LARGE SCALE GENOMIC DNA]</scope>
    <source>
        <strain evidence="3">cv. 9930</strain>
    </source>
</reference>
<evidence type="ECO:0000313" key="2">
    <source>
        <dbReference type="EMBL" id="KGN58099.1"/>
    </source>
</evidence>
<protein>
    <recommendedName>
        <fullName evidence="4">Transmembrane protein</fullName>
    </recommendedName>
</protein>
<organism evidence="2 3">
    <name type="scientific">Cucumis sativus</name>
    <name type="common">Cucumber</name>
    <dbReference type="NCBI Taxonomy" id="3659"/>
    <lineage>
        <taxon>Eukaryota</taxon>
        <taxon>Viridiplantae</taxon>
        <taxon>Streptophyta</taxon>
        <taxon>Embryophyta</taxon>
        <taxon>Tracheophyta</taxon>
        <taxon>Spermatophyta</taxon>
        <taxon>Magnoliopsida</taxon>
        <taxon>eudicotyledons</taxon>
        <taxon>Gunneridae</taxon>
        <taxon>Pentapetalae</taxon>
        <taxon>rosids</taxon>
        <taxon>fabids</taxon>
        <taxon>Cucurbitales</taxon>
        <taxon>Cucurbitaceae</taxon>
        <taxon>Benincaseae</taxon>
        <taxon>Cucumis</taxon>
    </lineage>
</organism>
<name>A0A0A0LAY4_CUCSA</name>
<evidence type="ECO:0008006" key="4">
    <source>
        <dbReference type="Google" id="ProtNLM"/>
    </source>
</evidence>
<dbReference type="Proteomes" id="UP000029981">
    <property type="component" value="Chromosome 3"/>
</dbReference>
<reference evidence="2 3" key="4">
    <citation type="journal article" date="2011" name="BMC Genomics">
        <title>RNA-Seq improves annotation of protein-coding genes in the cucumber genome.</title>
        <authorList>
            <person name="Li Z."/>
            <person name="Zhang Z."/>
            <person name="Yan P."/>
            <person name="Huang S."/>
            <person name="Fei Z."/>
            <person name="Lin K."/>
        </authorList>
    </citation>
    <scope>NUCLEOTIDE SEQUENCE [LARGE SCALE GENOMIC DNA]</scope>
    <source>
        <strain evidence="3">cv. 9930</strain>
    </source>
</reference>
<dbReference type="AlphaFoldDB" id="A0A0A0LAY4"/>
<keyword evidence="1" id="KW-1133">Transmembrane helix</keyword>
<keyword evidence="1" id="KW-0812">Transmembrane</keyword>
<evidence type="ECO:0000256" key="1">
    <source>
        <dbReference type="SAM" id="Phobius"/>
    </source>
</evidence>
<reference evidence="2 3" key="3">
    <citation type="journal article" date="2010" name="BMC Genomics">
        <title>Transcriptome sequencing and comparative analysis of cucumber flowers with different sex types.</title>
        <authorList>
            <person name="Guo S."/>
            <person name="Zheng Y."/>
            <person name="Joung J.G."/>
            <person name="Liu S."/>
            <person name="Zhang Z."/>
            <person name="Crasta O.R."/>
            <person name="Sobral B.W."/>
            <person name="Xu Y."/>
            <person name="Huang S."/>
            <person name="Fei Z."/>
        </authorList>
    </citation>
    <scope>NUCLEOTIDE SEQUENCE [LARGE SCALE GENOMIC DNA]</scope>
    <source>
        <strain evidence="3">cv. 9930</strain>
    </source>
</reference>
<keyword evidence="3" id="KW-1185">Reference proteome</keyword>
<feature type="transmembrane region" description="Helical" evidence="1">
    <location>
        <begin position="33"/>
        <end position="57"/>
    </location>
</feature>
<reference evidence="2 3" key="2">
    <citation type="journal article" date="2009" name="PLoS ONE">
        <title>An integrated genetic and cytogenetic map of the cucumber genome.</title>
        <authorList>
            <person name="Ren Y."/>
            <person name="Zhang Z."/>
            <person name="Liu J."/>
            <person name="Staub J.E."/>
            <person name="Han Y."/>
            <person name="Cheng Z."/>
            <person name="Li X."/>
            <person name="Lu J."/>
            <person name="Miao H."/>
            <person name="Kang H."/>
            <person name="Xie B."/>
            <person name="Gu X."/>
            <person name="Wang X."/>
            <person name="Du Y."/>
            <person name="Jin W."/>
            <person name="Huang S."/>
        </authorList>
    </citation>
    <scope>NUCLEOTIDE SEQUENCE [LARGE SCALE GENOMIC DNA]</scope>
    <source>
        <strain evidence="3">cv. 9930</strain>
    </source>
</reference>